<proteinExistence type="predicted"/>
<organism evidence="1 2">
    <name type="scientific">Citrobacter youngae ATCC 29220</name>
    <dbReference type="NCBI Taxonomy" id="500640"/>
    <lineage>
        <taxon>Bacteria</taxon>
        <taxon>Pseudomonadati</taxon>
        <taxon>Pseudomonadota</taxon>
        <taxon>Gammaproteobacteria</taxon>
        <taxon>Enterobacterales</taxon>
        <taxon>Enterobacteriaceae</taxon>
        <taxon>Citrobacter</taxon>
        <taxon>Citrobacter freundii complex</taxon>
    </lineage>
</organism>
<dbReference type="AlphaFoldDB" id="D4BAM3"/>
<protein>
    <submittedName>
        <fullName evidence="1">Uncharacterized protein</fullName>
    </submittedName>
</protein>
<accession>D4BAM3</accession>
<evidence type="ECO:0000313" key="1">
    <source>
        <dbReference type="EMBL" id="EFE09234.1"/>
    </source>
</evidence>
<reference evidence="1 2" key="1">
    <citation type="submission" date="2010-02" db="EMBL/GenBank/DDBJ databases">
        <authorList>
            <person name="Weinstock G."/>
            <person name="Sodergren E."/>
            <person name="Clifton S."/>
            <person name="Fulton L."/>
            <person name="Fulton B."/>
            <person name="Courtney L."/>
            <person name="Fronick C."/>
            <person name="Harrison M."/>
            <person name="Strong C."/>
            <person name="Farmer C."/>
            <person name="Delahaunty K."/>
            <person name="Markovic C."/>
            <person name="Hall O."/>
            <person name="Minx P."/>
            <person name="Tomlinson C."/>
            <person name="Mitreva M."/>
            <person name="Nelson J."/>
            <person name="Hou S."/>
            <person name="Wollam A."/>
            <person name="Pepin K.H."/>
            <person name="Johnson M."/>
            <person name="Bhonagiri V."/>
            <person name="Zhang X."/>
            <person name="Suruliraj S."/>
            <person name="Warren W."/>
            <person name="Chinwalla A."/>
            <person name="Mardis E.R."/>
            <person name="Wilson R.K."/>
        </authorList>
    </citation>
    <scope>NUCLEOTIDE SEQUENCE [LARGE SCALE GENOMIC DNA]</scope>
    <source>
        <strain evidence="1 2">ATCC 29220</strain>
    </source>
</reference>
<evidence type="ECO:0000313" key="2">
    <source>
        <dbReference type="Proteomes" id="UP000003880"/>
    </source>
</evidence>
<comment type="caution">
    <text evidence="1">The sequence shown here is derived from an EMBL/GenBank/DDBJ whole genome shotgun (WGS) entry which is preliminary data.</text>
</comment>
<dbReference type="EMBL" id="ABWL02000006">
    <property type="protein sequence ID" value="EFE09234.1"/>
    <property type="molecule type" value="Genomic_DNA"/>
</dbReference>
<gene>
    <name evidence="1" type="ORF">CIT292_07517</name>
</gene>
<dbReference type="HOGENOM" id="CLU_2988354_0_0_6"/>
<sequence>MVTQKKATYQCNAVQLTLKFQEVSTCVGESNEYAIPEKRFRSPHVHRFSEAPIPVNV</sequence>
<dbReference type="Proteomes" id="UP000003880">
    <property type="component" value="Unassembled WGS sequence"/>
</dbReference>
<name>D4BAM3_9ENTR</name>